<dbReference type="GO" id="GO:0016020">
    <property type="term" value="C:membrane"/>
    <property type="evidence" value="ECO:0007669"/>
    <property type="project" value="TreeGrafter"/>
</dbReference>
<feature type="region of interest" description="Disordered" evidence="1">
    <location>
        <begin position="492"/>
        <end position="516"/>
    </location>
</feature>
<feature type="domain" description="AB hydrolase-1" evidence="3">
    <location>
        <begin position="1178"/>
        <end position="1288"/>
    </location>
</feature>
<gene>
    <name evidence="8" type="ORF">PGLA2088_LOCUS47673</name>
</gene>
<dbReference type="Pfam" id="PF23349">
    <property type="entry name" value="BBS7_hp"/>
    <property type="match status" value="1"/>
</dbReference>
<evidence type="ECO:0000256" key="1">
    <source>
        <dbReference type="SAM" id="MobiDB-lite"/>
    </source>
</evidence>
<dbReference type="Gene3D" id="3.40.50.1820">
    <property type="entry name" value="alpha/beta hydrolase"/>
    <property type="match status" value="1"/>
</dbReference>
<dbReference type="PRINTS" id="PR00111">
    <property type="entry name" value="ABHYDROLASE"/>
</dbReference>
<dbReference type="Pfam" id="PF23360">
    <property type="entry name" value="BBS7_GAE"/>
    <property type="match status" value="1"/>
</dbReference>
<dbReference type="GO" id="GO:0060271">
    <property type="term" value="P:cilium assembly"/>
    <property type="evidence" value="ECO:0007669"/>
    <property type="project" value="TreeGrafter"/>
</dbReference>
<dbReference type="Pfam" id="PF23743">
    <property type="entry name" value="Beta-prop_BBS7"/>
    <property type="match status" value="1"/>
</dbReference>
<comment type="caution">
    <text evidence="8">The sequence shown here is derived from an EMBL/GenBank/DDBJ whole genome shotgun (WGS) entry which is preliminary data.</text>
</comment>
<sequence>MNSIGVSFNVLHACDGQRWTSARSWTLVALLGIAIVVCGLFLIAEPDDNLRLVGDSFLEVASDGKWRNGTVALHMAIAYPGEVPPLDRLSELVHQAAFCFREIVITVDYKDKSPRDSAGGVKAMDFTLHRVDLLHCVACATGTLQVLPVGKKKQQKVAVGDDSGVLTVFYMKKGEVTYEWKSAPLGREISSVVMQLAKDKIFVGCGQSIHGFTRKGKEFVKIKTNLTETINHLFVDENMIWTGGEYIMNIYDQCKDFGFVMVKDQINALTCAPVVDGEILSTIVACQDKCLRVFQGERLDHEFAVEGSASALGFHGLNPVDNPSHTVGDPVQMIYGTDQGVVGSCQVDSKSMRRTGGITDRQTRPGMSGPGAATRRARVCALHTADIVKSGMLDLLVGRDDGNVELWSLGDAARAPSSQRLEQAPATLTFETCLQESIQSLSSGHITGGEHNEVVLTTYGGKVLAFTPSSAAKDATGTEFAQQEALEENASAGMMGSMMSSAKKKLTPGEELTMKQEKERRYTALESEVGKLKQQLQEAKHEYWGLSGEQIAVQTTTKVSHRFNLNSEEACYVLTVESQTPLELISLRSDVDVDLLDHEGTSATLSRSRGDPANPLLATYRMQERGSRFQIRLRTIEGLSGTISAFVVPQTSPKTAHLINLAVKPLSLHEKVSESPPDVPMNELRLVGPFSVTDMHTWLGLCVNELPSRPTDDEMIINYRSTFVGTQLVGRYSKGSASFRSDSITTISVLKDLITREATAKKIQVSINVEVKEETFSRFLELMRPKLGFQHSLTQQVRMVEPLREVQLQEGDTKFLAPELQMVLQHAAEIQQQFELQPQRLTFLHNIVISAYRLKWRLRGHQSVDHRVKDLQKLLEAYSLEQVSAFFEEPIVVLTKTVLEELTWMKQLARIAHKTAVNSSGEDLRMVRGICAPKVIAPLVAHIAAGTVLSDSLVARAQSAALAEVPDAMLALLTLLPEREQIKNLSGSLGELMKTQPDKADERFEPGVNKRTLDAIRTWVSRTMLIFYSAALLNEFERHYPRDAALEQGPGEEMVRQPLCIMVPGAQSVKITCIKKQAMTVDILVSKESPEASTDPTNEAFPSKHQLGFDKKMSRGGNKEVFKMKVEPHFMFGVVRRVALEVLRTPSAAFEGLYGWEWGEPSYFTSKLFGEVRIAYWVFLLTHGEPAWSYLNRRMIRPLLEQGYRVVLFDQVGFGWSDKPAAQSDYSYERHVAWNEDLLFSHLDLRGITAVFQDWGGLLGLRVAARNPDRFDRLVLSNTALPTCDPRYEGHGYISEGFFAWKSFVHSGGLLAPGGIGKLFGRAEAAYQAPFPDGSYCAGVMAFPELVPTPPSDKTGRPQMLGGLENREAWTVFEAWSKPVLLAFSENDPVLGGCGSIWLEKCPGTRGQSHCTLLGAGHFSQDGGGKQLVQAVIEFIQHNPKEGTSKL</sequence>
<dbReference type="InterPro" id="IPR036322">
    <property type="entry name" value="WD40_repeat_dom_sf"/>
</dbReference>
<evidence type="ECO:0000313" key="9">
    <source>
        <dbReference type="Proteomes" id="UP000626109"/>
    </source>
</evidence>
<accession>A0A813LPV8</accession>
<evidence type="ECO:0000259" key="4">
    <source>
        <dbReference type="Pfam" id="PF23349"/>
    </source>
</evidence>
<feature type="domain" description="BBS7 GAE" evidence="5">
    <location>
        <begin position="558"/>
        <end position="659"/>
    </location>
</feature>
<dbReference type="InterPro" id="IPR056335">
    <property type="entry name" value="BBS7_hairpin"/>
</dbReference>
<dbReference type="Pfam" id="PF23361">
    <property type="entry name" value="BBS7_pf"/>
    <property type="match status" value="1"/>
</dbReference>
<organism evidence="8 9">
    <name type="scientific">Polarella glacialis</name>
    <name type="common">Dinoflagellate</name>
    <dbReference type="NCBI Taxonomy" id="89957"/>
    <lineage>
        <taxon>Eukaryota</taxon>
        <taxon>Sar</taxon>
        <taxon>Alveolata</taxon>
        <taxon>Dinophyceae</taxon>
        <taxon>Suessiales</taxon>
        <taxon>Suessiaceae</taxon>
        <taxon>Polarella</taxon>
    </lineage>
</organism>
<dbReference type="EMBL" id="CAJNNW010036516">
    <property type="protein sequence ID" value="CAE8735129.1"/>
    <property type="molecule type" value="Genomic_DNA"/>
</dbReference>
<feature type="domain" description="BBS7 beta-propeller" evidence="7">
    <location>
        <begin position="144"/>
        <end position="467"/>
    </location>
</feature>
<reference evidence="8" key="1">
    <citation type="submission" date="2021-02" db="EMBL/GenBank/DDBJ databases">
        <authorList>
            <person name="Dougan E. K."/>
            <person name="Rhodes N."/>
            <person name="Thang M."/>
            <person name="Chan C."/>
        </authorList>
    </citation>
    <scope>NUCLEOTIDE SEQUENCE</scope>
</reference>
<feature type="domain" description="BBS7 helical hairpin" evidence="4">
    <location>
        <begin position="773"/>
        <end position="887"/>
    </location>
</feature>
<name>A0A813LPV8_POLGL</name>
<keyword evidence="2" id="KW-1133">Transmembrane helix</keyword>
<feature type="domain" description="BBS7 platform" evidence="6">
    <location>
        <begin position="669"/>
        <end position="770"/>
    </location>
</feature>
<dbReference type="SUPFAM" id="SSF53474">
    <property type="entry name" value="alpha/beta-Hydrolases"/>
    <property type="match status" value="1"/>
</dbReference>
<proteinExistence type="predicted"/>
<dbReference type="NCBIfam" id="NF002043">
    <property type="entry name" value="PRK00870.1"/>
    <property type="match status" value="1"/>
</dbReference>
<evidence type="ECO:0000313" key="8">
    <source>
        <dbReference type="EMBL" id="CAE8735129.1"/>
    </source>
</evidence>
<dbReference type="GO" id="GO:0005930">
    <property type="term" value="C:axoneme"/>
    <property type="evidence" value="ECO:0007669"/>
    <property type="project" value="TreeGrafter"/>
</dbReference>
<evidence type="ECO:0000259" key="7">
    <source>
        <dbReference type="Pfam" id="PF23743"/>
    </source>
</evidence>
<protein>
    <submittedName>
        <fullName evidence="8">Uncharacterized protein</fullName>
    </submittedName>
</protein>
<dbReference type="InterPro" id="IPR056334">
    <property type="entry name" value="BBS7_GAE_dom"/>
</dbReference>
<dbReference type="InterPro" id="IPR056333">
    <property type="entry name" value="BBS7_pf_dom"/>
</dbReference>
<dbReference type="Pfam" id="PF00561">
    <property type="entry name" value="Abhydrolase_1"/>
    <property type="match status" value="1"/>
</dbReference>
<dbReference type="InterPro" id="IPR029058">
    <property type="entry name" value="AB_hydrolase_fold"/>
</dbReference>
<evidence type="ECO:0000259" key="5">
    <source>
        <dbReference type="Pfam" id="PF23360"/>
    </source>
</evidence>
<dbReference type="GO" id="GO:0008104">
    <property type="term" value="P:intracellular protein localization"/>
    <property type="evidence" value="ECO:0007669"/>
    <property type="project" value="TreeGrafter"/>
</dbReference>
<dbReference type="InterPro" id="IPR000073">
    <property type="entry name" value="AB_hydrolase_1"/>
</dbReference>
<evidence type="ECO:0000256" key="2">
    <source>
        <dbReference type="SAM" id="Phobius"/>
    </source>
</evidence>
<dbReference type="GO" id="GO:0036064">
    <property type="term" value="C:ciliary basal body"/>
    <property type="evidence" value="ECO:0007669"/>
    <property type="project" value="TreeGrafter"/>
</dbReference>
<evidence type="ECO:0000259" key="6">
    <source>
        <dbReference type="Pfam" id="PF23361"/>
    </source>
</evidence>
<keyword evidence="2" id="KW-0472">Membrane</keyword>
<evidence type="ECO:0000259" key="3">
    <source>
        <dbReference type="Pfam" id="PF00561"/>
    </source>
</evidence>
<dbReference type="PRINTS" id="PR00412">
    <property type="entry name" value="EPOXHYDRLASE"/>
</dbReference>
<dbReference type="PANTHER" id="PTHR16074:SF4">
    <property type="entry name" value="BARDET-BIEDL SYNDROME 7 PROTEIN"/>
    <property type="match status" value="1"/>
</dbReference>
<dbReference type="GO" id="GO:0034464">
    <property type="term" value="C:BBSome"/>
    <property type="evidence" value="ECO:0007669"/>
    <property type="project" value="TreeGrafter"/>
</dbReference>
<feature type="transmembrane region" description="Helical" evidence="2">
    <location>
        <begin position="25"/>
        <end position="44"/>
    </location>
</feature>
<dbReference type="InterPro" id="IPR000639">
    <property type="entry name" value="Epox_hydrolase-like"/>
</dbReference>
<dbReference type="Proteomes" id="UP000626109">
    <property type="component" value="Unassembled WGS sequence"/>
</dbReference>
<keyword evidence="2" id="KW-0812">Transmembrane</keyword>
<dbReference type="InterPro" id="IPR056332">
    <property type="entry name" value="Beta-prop_BBS7"/>
</dbReference>
<dbReference type="SUPFAM" id="SSF50978">
    <property type="entry name" value="WD40 repeat-like"/>
    <property type="match status" value="1"/>
</dbReference>
<dbReference type="GO" id="GO:0003824">
    <property type="term" value="F:catalytic activity"/>
    <property type="evidence" value="ECO:0007669"/>
    <property type="project" value="InterPro"/>
</dbReference>
<dbReference type="PANTHER" id="PTHR16074">
    <property type="entry name" value="BARDET-BIEDL SYNDROME 7 PROTEIN"/>
    <property type="match status" value="1"/>
</dbReference>
<feature type="compositionally biased region" description="Low complexity" evidence="1">
    <location>
        <begin position="492"/>
        <end position="501"/>
    </location>
</feature>
<feature type="region of interest" description="Disordered" evidence="1">
    <location>
        <begin position="352"/>
        <end position="372"/>
    </location>
</feature>